<dbReference type="CDD" id="cd06223">
    <property type="entry name" value="PRTases_typeI"/>
    <property type="match status" value="1"/>
</dbReference>
<evidence type="ECO:0000259" key="3">
    <source>
        <dbReference type="Pfam" id="PF18912"/>
    </source>
</evidence>
<dbReference type="Pfam" id="PF18912">
    <property type="entry name" value="DZR_2"/>
    <property type="match status" value="1"/>
</dbReference>
<dbReference type="Pfam" id="PF00156">
    <property type="entry name" value="Pribosyltran"/>
    <property type="match status" value="1"/>
</dbReference>
<dbReference type="GO" id="GO:0016757">
    <property type="term" value="F:glycosyltransferase activity"/>
    <property type="evidence" value="ECO:0007669"/>
    <property type="project" value="UniProtKB-KW"/>
</dbReference>
<dbReference type="InterPro" id="IPR029057">
    <property type="entry name" value="PRTase-like"/>
</dbReference>
<dbReference type="AlphaFoldDB" id="A0A0B6F2N2"/>
<dbReference type="SUPFAM" id="SSF53271">
    <property type="entry name" value="PRTase-like"/>
    <property type="match status" value="1"/>
</dbReference>
<accession>A0A0B6F2N2</accession>
<evidence type="ECO:0000313" key="4">
    <source>
        <dbReference type="EMBL" id="AJI78301.1"/>
    </source>
</evidence>
<keyword evidence="4" id="KW-0808">Transferase</keyword>
<dbReference type="InterPro" id="IPR044005">
    <property type="entry name" value="DZR_2"/>
</dbReference>
<dbReference type="InterPro" id="IPR051910">
    <property type="entry name" value="ComF/GntX_DNA_util-trans"/>
</dbReference>
<dbReference type="PANTHER" id="PTHR47505">
    <property type="entry name" value="DNA UTILIZATION PROTEIN YHGH"/>
    <property type="match status" value="1"/>
</dbReference>
<dbReference type="KEGG" id="csx:CSING_03770"/>
<dbReference type="PANTHER" id="PTHR47505:SF1">
    <property type="entry name" value="DNA UTILIZATION PROTEIN YHGH"/>
    <property type="match status" value="1"/>
</dbReference>
<protein>
    <submittedName>
        <fullName evidence="4">Putative amidophosphoribosyltransferase</fullName>
    </submittedName>
</protein>
<keyword evidence="4" id="KW-0328">Glycosyltransferase</keyword>
<organism evidence="4">
    <name type="scientific">Corynebacterium singulare</name>
    <dbReference type="NCBI Taxonomy" id="161899"/>
    <lineage>
        <taxon>Bacteria</taxon>
        <taxon>Bacillati</taxon>
        <taxon>Actinomycetota</taxon>
        <taxon>Actinomycetes</taxon>
        <taxon>Mycobacteriales</taxon>
        <taxon>Corynebacteriaceae</taxon>
        <taxon>Corynebacterium</taxon>
    </lineage>
</organism>
<dbReference type="STRING" id="161899.CSING_03770"/>
<comment type="similarity">
    <text evidence="1">Belongs to the ComF/GntX family.</text>
</comment>
<dbReference type="Proteomes" id="UP000031890">
    <property type="component" value="Chromosome"/>
</dbReference>
<dbReference type="RefSeq" id="WP_236684025.1">
    <property type="nucleotide sequence ID" value="NZ_CP010827.1"/>
</dbReference>
<dbReference type="HOGENOM" id="CLU_054549_3_2_11"/>
<dbReference type="EMBL" id="CP010827">
    <property type="protein sequence ID" value="AJI78301.1"/>
    <property type="molecule type" value="Genomic_DNA"/>
</dbReference>
<proteinExistence type="inferred from homology"/>
<reference evidence="4" key="1">
    <citation type="journal article" date="2015" name="Genome Announc.">
        <title>Complete Genome Sequence and Annotation of Corynebacterium singulare DSM 44357, Isolated from a Human Semen Specimen.</title>
        <authorList>
            <person name="Merten M."/>
            <person name="Brinkrolf K."/>
            <person name="Albersmeier A."/>
            <person name="Kutter Y."/>
            <person name="Ruckert C."/>
            <person name="Tauch A."/>
        </authorList>
    </citation>
    <scope>NUCLEOTIDE SEQUENCE [LARGE SCALE GENOMIC DNA]</scope>
    <source>
        <strain evidence="4">IBS B52218</strain>
    </source>
</reference>
<sequence length="226" mass="23568">MPKNWGMGELAASLVELVLPRPCAGCGAATEAGGVLCGACQEHLRHVPRRVERPIPLGFPAWALGPYSDTRRGVIIAMKERGNQAVRRHVGAVLAAGIEYLRARGDIPETAVLVPAPTRASSARQRGGDPVTAMCEAAEARLPGWRTVVALATAESSADQSELTAGERADNMRSAVLLRPCAQQLRGRAVLLVDDVVTTGATLRASAARVRAVGGDVVGAIVLADA</sequence>
<feature type="domain" description="Double zinc ribbon" evidence="3">
    <location>
        <begin position="14"/>
        <end position="47"/>
    </location>
</feature>
<gene>
    <name evidence="4" type="ORF">CSING_03770</name>
</gene>
<name>A0A0B6F2N2_9CORY</name>
<evidence type="ECO:0000259" key="2">
    <source>
        <dbReference type="Pfam" id="PF00156"/>
    </source>
</evidence>
<evidence type="ECO:0000256" key="1">
    <source>
        <dbReference type="ARBA" id="ARBA00008007"/>
    </source>
</evidence>
<feature type="domain" description="Phosphoribosyltransferase" evidence="2">
    <location>
        <begin position="181"/>
        <end position="225"/>
    </location>
</feature>
<dbReference type="Gene3D" id="3.40.50.2020">
    <property type="match status" value="1"/>
</dbReference>
<dbReference type="InterPro" id="IPR000836">
    <property type="entry name" value="PRTase_dom"/>
</dbReference>